<dbReference type="Gramene" id="OPUNC12G09160.1">
    <property type="protein sequence ID" value="OPUNC12G09160.1"/>
    <property type="gene ID" value="OPUNC12G09160"/>
</dbReference>
<protein>
    <submittedName>
        <fullName evidence="1">Uncharacterized protein</fullName>
    </submittedName>
</protein>
<dbReference type="AlphaFoldDB" id="A0A0E0MLV8"/>
<evidence type="ECO:0000313" key="1">
    <source>
        <dbReference type="EnsemblPlants" id="OPUNC12G09160.1"/>
    </source>
</evidence>
<accession>A0A0E0MLV8</accession>
<evidence type="ECO:0000313" key="2">
    <source>
        <dbReference type="Proteomes" id="UP000026962"/>
    </source>
</evidence>
<keyword evidence="2" id="KW-1185">Reference proteome</keyword>
<name>A0A0E0MLV8_ORYPU</name>
<proteinExistence type="predicted"/>
<dbReference type="EnsemblPlants" id="OPUNC12G09160.1">
    <property type="protein sequence ID" value="OPUNC12G09160.1"/>
    <property type="gene ID" value="OPUNC12G09160"/>
</dbReference>
<organism evidence="1">
    <name type="scientific">Oryza punctata</name>
    <name type="common">Red rice</name>
    <dbReference type="NCBI Taxonomy" id="4537"/>
    <lineage>
        <taxon>Eukaryota</taxon>
        <taxon>Viridiplantae</taxon>
        <taxon>Streptophyta</taxon>
        <taxon>Embryophyta</taxon>
        <taxon>Tracheophyta</taxon>
        <taxon>Spermatophyta</taxon>
        <taxon>Magnoliopsida</taxon>
        <taxon>Liliopsida</taxon>
        <taxon>Poales</taxon>
        <taxon>Poaceae</taxon>
        <taxon>BOP clade</taxon>
        <taxon>Oryzoideae</taxon>
        <taxon>Oryzeae</taxon>
        <taxon>Oryzinae</taxon>
        <taxon>Oryza</taxon>
    </lineage>
</organism>
<dbReference type="Proteomes" id="UP000026962">
    <property type="component" value="Chromosome 12"/>
</dbReference>
<reference evidence="1" key="2">
    <citation type="submission" date="2018-05" db="EMBL/GenBank/DDBJ databases">
        <title>OpunRS2 (Oryza punctata Reference Sequence Version 2).</title>
        <authorList>
            <person name="Zhang J."/>
            <person name="Kudrna D."/>
            <person name="Lee S."/>
            <person name="Talag J."/>
            <person name="Welchert J."/>
            <person name="Wing R.A."/>
        </authorList>
    </citation>
    <scope>NUCLEOTIDE SEQUENCE [LARGE SCALE GENOMIC DNA]</scope>
</reference>
<reference evidence="1" key="1">
    <citation type="submission" date="2015-04" db="UniProtKB">
        <authorList>
            <consortium name="EnsemblPlants"/>
        </authorList>
    </citation>
    <scope>IDENTIFICATION</scope>
</reference>
<sequence>MAIGTISSIFFAFPHPLVMPKRIDGNATMPFPALVCSGARTGCHRRISVVAPATVDQIRPSRRASVFASSSSPFPLKIREECCTGEGDHAPYSSPPI</sequence>
<dbReference type="HOGENOM" id="CLU_2350362_0_0_1"/>